<reference evidence="3 4" key="1">
    <citation type="submission" date="2018-02" db="EMBL/GenBank/DDBJ databases">
        <title>Comparative genomes isolates from brazilian mangrove.</title>
        <authorList>
            <person name="Araujo J.E."/>
            <person name="Taketani R.G."/>
            <person name="Silva M.C.P."/>
            <person name="Loureco M.V."/>
            <person name="Andreote F.D."/>
        </authorList>
    </citation>
    <scope>NUCLEOTIDE SEQUENCE [LARGE SCALE GENOMIC DNA]</scope>
    <source>
        <strain evidence="3 4">Nap-Phe MGV</strain>
    </source>
</reference>
<evidence type="ECO:0000256" key="2">
    <source>
        <dbReference type="SAM" id="Phobius"/>
    </source>
</evidence>
<gene>
    <name evidence="3" type="ORF">C5Y93_27455</name>
</gene>
<protein>
    <submittedName>
        <fullName evidence="3">Uncharacterized protein</fullName>
    </submittedName>
</protein>
<feature type="region of interest" description="Disordered" evidence="1">
    <location>
        <begin position="168"/>
        <end position="201"/>
    </location>
</feature>
<feature type="transmembrane region" description="Helical" evidence="2">
    <location>
        <begin position="31"/>
        <end position="53"/>
    </location>
</feature>
<keyword evidence="2" id="KW-0472">Membrane</keyword>
<name>A0A2S8GCR2_9BACT</name>
<dbReference type="OrthoDB" id="268869at2"/>
<sequence length="201" mass="22341">MTFTKYLNGNYDPTSVGSVDLNTEHVAQKNLFVILFKVFASAVVSAGLFWIPFQYLPLHGWQSIVVASGIMLLYIGVSFFCIPKPDTGNLGFFGGLADNPFRYSDDINRGLMFFGAILMPGRFVAGTVLDVAVHFGICKSDPVPCSYDYYEQQYEAMGYNAKMTELDPAEPEGLEPAATREENHQQQYGLSSARFLINDDE</sequence>
<dbReference type="Proteomes" id="UP000237819">
    <property type="component" value="Unassembled WGS sequence"/>
</dbReference>
<feature type="transmembrane region" description="Helical" evidence="2">
    <location>
        <begin position="59"/>
        <end position="82"/>
    </location>
</feature>
<evidence type="ECO:0000313" key="3">
    <source>
        <dbReference type="EMBL" id="PQO42090.1"/>
    </source>
</evidence>
<dbReference type="AlphaFoldDB" id="A0A2S8GCR2"/>
<keyword evidence="2" id="KW-0812">Transmembrane</keyword>
<accession>A0A2S8GCR2</accession>
<dbReference type="RefSeq" id="WP_105338673.1">
    <property type="nucleotide sequence ID" value="NZ_PUHZ01000025.1"/>
</dbReference>
<comment type="caution">
    <text evidence="3">The sequence shown here is derived from an EMBL/GenBank/DDBJ whole genome shotgun (WGS) entry which is preliminary data.</text>
</comment>
<dbReference type="EMBL" id="PUHZ01000025">
    <property type="protein sequence ID" value="PQO42090.1"/>
    <property type="molecule type" value="Genomic_DNA"/>
</dbReference>
<organism evidence="3 4">
    <name type="scientific">Blastopirellula marina</name>
    <dbReference type="NCBI Taxonomy" id="124"/>
    <lineage>
        <taxon>Bacteria</taxon>
        <taxon>Pseudomonadati</taxon>
        <taxon>Planctomycetota</taxon>
        <taxon>Planctomycetia</taxon>
        <taxon>Pirellulales</taxon>
        <taxon>Pirellulaceae</taxon>
        <taxon>Blastopirellula</taxon>
    </lineage>
</organism>
<proteinExistence type="predicted"/>
<keyword evidence="2" id="KW-1133">Transmembrane helix</keyword>
<evidence type="ECO:0000256" key="1">
    <source>
        <dbReference type="SAM" id="MobiDB-lite"/>
    </source>
</evidence>
<evidence type="ECO:0000313" key="4">
    <source>
        <dbReference type="Proteomes" id="UP000237819"/>
    </source>
</evidence>